<dbReference type="PROSITE" id="PS51186">
    <property type="entry name" value="GNAT"/>
    <property type="match status" value="1"/>
</dbReference>
<dbReference type="RefSeq" id="WP_035421019.1">
    <property type="nucleotide sequence ID" value="NZ_JAFBCV010000007.1"/>
</dbReference>
<dbReference type="InterPro" id="IPR016181">
    <property type="entry name" value="Acyl_CoA_acyltransferase"/>
</dbReference>
<dbReference type="Gene3D" id="3.40.630.30">
    <property type="match status" value="1"/>
</dbReference>
<organism evidence="2 3">
    <name type="scientific">Shouchella xiaoxiensis</name>
    <dbReference type="NCBI Taxonomy" id="766895"/>
    <lineage>
        <taxon>Bacteria</taxon>
        <taxon>Bacillati</taxon>
        <taxon>Bacillota</taxon>
        <taxon>Bacilli</taxon>
        <taxon>Bacillales</taxon>
        <taxon>Bacillaceae</taxon>
        <taxon>Shouchella</taxon>
    </lineage>
</organism>
<comment type="caution">
    <text evidence="2">The sequence shown here is derived from an EMBL/GenBank/DDBJ whole genome shotgun (WGS) entry which is preliminary data.</text>
</comment>
<dbReference type="PANTHER" id="PTHR13355">
    <property type="entry name" value="GLUCOSAMINE 6-PHOSPHATE N-ACETYLTRANSFERASE"/>
    <property type="match status" value="1"/>
</dbReference>
<dbReference type="Proteomes" id="UP001179280">
    <property type="component" value="Unassembled WGS sequence"/>
</dbReference>
<reference evidence="2" key="1">
    <citation type="submission" date="2021-01" db="EMBL/GenBank/DDBJ databases">
        <title>Genomic Encyclopedia of Type Strains, Phase IV (KMG-IV): sequencing the most valuable type-strain genomes for metagenomic binning, comparative biology and taxonomic classification.</title>
        <authorList>
            <person name="Goeker M."/>
        </authorList>
    </citation>
    <scope>NUCLEOTIDE SEQUENCE</scope>
    <source>
        <strain evidence="2">DSM 21943</strain>
    </source>
</reference>
<dbReference type="InterPro" id="IPR039143">
    <property type="entry name" value="GNPNAT1-like"/>
</dbReference>
<dbReference type="CDD" id="cd04301">
    <property type="entry name" value="NAT_SF"/>
    <property type="match status" value="1"/>
</dbReference>
<dbReference type="PANTHER" id="PTHR13355:SF9">
    <property type="entry name" value="ACETYLTRANSFERASE BSU40680-RELATED"/>
    <property type="match status" value="1"/>
</dbReference>
<dbReference type="EMBL" id="JAFBCV010000007">
    <property type="protein sequence ID" value="MBM7839132.1"/>
    <property type="molecule type" value="Genomic_DNA"/>
</dbReference>
<dbReference type="SUPFAM" id="SSF55729">
    <property type="entry name" value="Acyl-CoA N-acyltransferases (Nat)"/>
    <property type="match status" value="1"/>
</dbReference>
<gene>
    <name evidence="2" type="ORF">JOC54_002403</name>
</gene>
<feature type="domain" description="N-acetyltransferase" evidence="1">
    <location>
        <begin position="1"/>
        <end position="144"/>
    </location>
</feature>
<dbReference type="Pfam" id="PF13673">
    <property type="entry name" value="Acetyltransf_10"/>
    <property type="match status" value="1"/>
</dbReference>
<accession>A0ABS2SUD0</accession>
<name>A0ABS2SUD0_9BACI</name>
<keyword evidence="3" id="KW-1185">Reference proteome</keyword>
<evidence type="ECO:0000313" key="3">
    <source>
        <dbReference type="Proteomes" id="UP001179280"/>
    </source>
</evidence>
<sequence length="148" mass="16650">MSVEQIQDQASLEQAFAIRIAVFVEEQGVPLEDELDSFDRLESGCAHVLVYYNGKPVGTGRVRKIDAGAKLERICLLEEYRKHGLGKEIIGKLEAIAQSWEVQHVMLHGQTHAEAFYQKLGYTTVSDVFDEDGIDHVKMKKELKKGGF</sequence>
<proteinExistence type="predicted"/>
<dbReference type="InterPro" id="IPR000182">
    <property type="entry name" value="GNAT_dom"/>
</dbReference>
<evidence type="ECO:0000313" key="2">
    <source>
        <dbReference type="EMBL" id="MBM7839132.1"/>
    </source>
</evidence>
<protein>
    <submittedName>
        <fullName evidence="2">GNAT family N-acyltransferase</fullName>
    </submittedName>
</protein>
<evidence type="ECO:0000259" key="1">
    <source>
        <dbReference type="PROSITE" id="PS51186"/>
    </source>
</evidence>